<dbReference type="PATRIC" id="fig|679201.3.peg.797"/>
<proteinExistence type="predicted"/>
<protein>
    <submittedName>
        <fullName evidence="3">Uncharacterized protein</fullName>
    </submittedName>
</protein>
<evidence type="ECO:0000256" key="2">
    <source>
        <dbReference type="SAM" id="Phobius"/>
    </source>
</evidence>
<evidence type="ECO:0000256" key="1">
    <source>
        <dbReference type="SAM" id="Coils"/>
    </source>
</evidence>
<accession>G5GNY5</accession>
<name>G5GNY5_9FIRM</name>
<evidence type="ECO:0000313" key="3">
    <source>
        <dbReference type="EMBL" id="EHG21372.1"/>
    </source>
</evidence>
<dbReference type="AlphaFoldDB" id="G5GNY5"/>
<dbReference type="STRING" id="679201.HMPREF9334_00789"/>
<dbReference type="Proteomes" id="UP000004129">
    <property type="component" value="Unassembled WGS sequence"/>
</dbReference>
<keyword evidence="2" id="KW-1133">Transmembrane helix</keyword>
<dbReference type="RefSeq" id="WP_006692239.1">
    <property type="nucleotide sequence ID" value="NZ_JH376798.1"/>
</dbReference>
<keyword evidence="2" id="KW-0472">Membrane</keyword>
<dbReference type="OrthoDB" id="9840095at2"/>
<comment type="caution">
    <text evidence="3">The sequence shown here is derived from an EMBL/GenBank/DDBJ whole genome shotgun (WGS) entry which is preliminary data.</text>
</comment>
<keyword evidence="2" id="KW-0812">Transmembrane</keyword>
<evidence type="ECO:0000313" key="4">
    <source>
        <dbReference type="Proteomes" id="UP000004129"/>
    </source>
</evidence>
<reference evidence="3 4" key="1">
    <citation type="submission" date="2011-08" db="EMBL/GenBank/DDBJ databases">
        <title>The Genome Sequence of Selenomonas infelix ATCC 43532.</title>
        <authorList>
            <consortium name="The Broad Institute Genome Sequencing Platform"/>
            <person name="Earl A."/>
            <person name="Ward D."/>
            <person name="Feldgarden M."/>
            <person name="Gevers D."/>
            <person name="Izard J."/>
            <person name="Blanton J.M."/>
            <person name="Baranova O.V."/>
            <person name="Dewhirst F.E."/>
            <person name="Young S.K."/>
            <person name="Zeng Q."/>
            <person name="Gargeya S."/>
            <person name="Fitzgerald M."/>
            <person name="Haas B."/>
            <person name="Abouelleil A."/>
            <person name="Alvarado L."/>
            <person name="Arachchi H.M."/>
            <person name="Berlin A."/>
            <person name="Brown A."/>
            <person name="Chapman S.B."/>
            <person name="Chen Z."/>
            <person name="Dunbar C."/>
            <person name="Freedman E."/>
            <person name="Gearin G."/>
            <person name="Gellesch M."/>
            <person name="Goldberg J."/>
            <person name="Griggs A."/>
            <person name="Gujja S."/>
            <person name="Heiman D."/>
            <person name="Howarth C."/>
            <person name="Larson L."/>
            <person name="Lui A."/>
            <person name="MacDonald P.J.P."/>
            <person name="Montmayeur A."/>
            <person name="Murphy C."/>
            <person name="Neiman D."/>
            <person name="Pearson M."/>
            <person name="Priest M."/>
            <person name="Roberts A."/>
            <person name="Saif S."/>
            <person name="Shea T."/>
            <person name="Shenoy N."/>
            <person name="Sisk P."/>
            <person name="Stolte C."/>
            <person name="Sykes S."/>
            <person name="Wortman J."/>
            <person name="Nusbaum C."/>
            <person name="Birren B."/>
        </authorList>
    </citation>
    <scope>NUCLEOTIDE SEQUENCE [LARGE SCALE GENOMIC DNA]</scope>
    <source>
        <strain evidence="3 4">ATCC 43532</strain>
    </source>
</reference>
<dbReference type="HOGENOM" id="CLU_715506_0_0_9"/>
<feature type="transmembrane region" description="Helical" evidence="2">
    <location>
        <begin position="7"/>
        <end position="25"/>
    </location>
</feature>
<feature type="transmembrane region" description="Helical" evidence="2">
    <location>
        <begin position="31"/>
        <end position="48"/>
    </location>
</feature>
<keyword evidence="4" id="KW-1185">Reference proteome</keyword>
<dbReference type="EMBL" id="ACZM01000007">
    <property type="protein sequence ID" value="EHG21372.1"/>
    <property type="molecule type" value="Genomic_DNA"/>
</dbReference>
<organism evidence="3 4">
    <name type="scientific">Selenomonas infelix ATCC 43532</name>
    <dbReference type="NCBI Taxonomy" id="679201"/>
    <lineage>
        <taxon>Bacteria</taxon>
        <taxon>Bacillati</taxon>
        <taxon>Bacillota</taxon>
        <taxon>Negativicutes</taxon>
        <taxon>Selenomonadales</taxon>
        <taxon>Selenomonadaceae</taxon>
        <taxon>Selenomonas</taxon>
    </lineage>
</organism>
<feature type="coiled-coil region" evidence="1">
    <location>
        <begin position="310"/>
        <end position="370"/>
    </location>
</feature>
<keyword evidence="1" id="KW-0175">Coiled coil</keyword>
<sequence length="386" mass="42715">MKEKEALFSLVVFAVVAFLCAGAYYLHTGQLGVLFAMFGIGICTAALFHRAMQEYFSAHKASMRERDEQSCRILQELCERMQQSQGVQEDGNRHVAAELHDVRDGLDVLTQCFRESLSALREGSTERNALLTEIRGITDKVDGLSAVYEKVITGITQNEQQLAQIGQELASLKPIQVQAEAIRSELRAGNQQMAALLADVLPNLSSALEERMSEVQQLVSLALGKLEENQRDAIVPLRTLAALQKSSVELLEALAASQQKVSEQLGELSESAEGIWDTCDLQSKAVETGNLHLENIVGAQVKTVDFVCAMDDFRKQLKTYAKSIEDAMDDVCQPVTDLGEHLSNSLQSVVQEIERQNAAQQTAMEQYKSMTAKDMQMLERLVKAMK</sequence>
<gene>
    <name evidence="3" type="ORF">HMPREF9334_00789</name>
</gene>